<name>A0AAD1UAH2_EUPCR</name>
<gene>
    <name evidence="1" type="ORF">ECRASSUSDP1_LOCUS4341</name>
</gene>
<accession>A0AAD1UAH2</accession>
<keyword evidence="2" id="KW-1185">Reference proteome</keyword>
<dbReference type="EMBL" id="CAMPGE010004165">
    <property type="protein sequence ID" value="CAI2363011.1"/>
    <property type="molecule type" value="Genomic_DNA"/>
</dbReference>
<sequence>MSFVGSNFCGFSFSCQTGISTCSIPKSFCCRRLCLYSFFCRSAGSIVWLEGFGALSLFREVGLSEDSLALEDSICCALLLEMLASRNYFLLVESSDLFHAFIGKIASFESTVSLCSFLMKGSGVSESEMALKVRDKSLLMFCLEAPLKVISSMLSQLGGCLEGDELESFSCSIKNPFTTCCGDECLTELDFRGSILPTLSYSIGNLKISGLKICLMFQTFSSILLEFCCKSLWRSLLNCFNRANSSFSILKSFDLSSIFSLSQLSCFASPFSLSFCVFSKFLRNPTISSVASGNLTTEGLMPC</sequence>
<protein>
    <submittedName>
        <fullName evidence="1">Uncharacterized protein</fullName>
    </submittedName>
</protein>
<dbReference type="AlphaFoldDB" id="A0AAD1UAH2"/>
<organism evidence="1 2">
    <name type="scientific">Euplotes crassus</name>
    <dbReference type="NCBI Taxonomy" id="5936"/>
    <lineage>
        <taxon>Eukaryota</taxon>
        <taxon>Sar</taxon>
        <taxon>Alveolata</taxon>
        <taxon>Ciliophora</taxon>
        <taxon>Intramacronucleata</taxon>
        <taxon>Spirotrichea</taxon>
        <taxon>Hypotrichia</taxon>
        <taxon>Euplotida</taxon>
        <taxon>Euplotidae</taxon>
        <taxon>Moneuplotes</taxon>
    </lineage>
</organism>
<reference evidence="1" key="1">
    <citation type="submission" date="2023-07" db="EMBL/GenBank/DDBJ databases">
        <authorList>
            <consortium name="AG Swart"/>
            <person name="Singh M."/>
            <person name="Singh A."/>
            <person name="Seah K."/>
            <person name="Emmerich C."/>
        </authorList>
    </citation>
    <scope>NUCLEOTIDE SEQUENCE</scope>
    <source>
        <strain evidence="1">DP1</strain>
    </source>
</reference>
<comment type="caution">
    <text evidence="1">The sequence shown here is derived from an EMBL/GenBank/DDBJ whole genome shotgun (WGS) entry which is preliminary data.</text>
</comment>
<evidence type="ECO:0000313" key="1">
    <source>
        <dbReference type="EMBL" id="CAI2363011.1"/>
    </source>
</evidence>
<proteinExistence type="predicted"/>
<evidence type="ECO:0000313" key="2">
    <source>
        <dbReference type="Proteomes" id="UP001295684"/>
    </source>
</evidence>
<dbReference type="Proteomes" id="UP001295684">
    <property type="component" value="Unassembled WGS sequence"/>
</dbReference>